<keyword evidence="3" id="KW-1185">Reference proteome</keyword>
<feature type="non-terminal residue" evidence="2">
    <location>
        <position position="54"/>
    </location>
</feature>
<dbReference type="OrthoDB" id="5565730at2759"/>
<feature type="region of interest" description="Disordered" evidence="1">
    <location>
        <begin position="34"/>
        <end position="54"/>
    </location>
</feature>
<dbReference type="Proteomes" id="UP000789759">
    <property type="component" value="Unassembled WGS sequence"/>
</dbReference>
<accession>A0A9N9JMJ4</accession>
<dbReference type="AlphaFoldDB" id="A0A9N9JMJ4"/>
<name>A0A9N9JMJ4_9GLOM</name>
<proteinExistence type="predicted"/>
<protein>
    <submittedName>
        <fullName evidence="2">961_t:CDS:1</fullName>
    </submittedName>
</protein>
<evidence type="ECO:0000313" key="3">
    <source>
        <dbReference type="Proteomes" id="UP000789759"/>
    </source>
</evidence>
<gene>
    <name evidence="2" type="ORF">CPELLU_LOCUS16872</name>
</gene>
<evidence type="ECO:0000313" key="2">
    <source>
        <dbReference type="EMBL" id="CAG8788898.1"/>
    </source>
</evidence>
<reference evidence="2" key="1">
    <citation type="submission" date="2021-06" db="EMBL/GenBank/DDBJ databases">
        <authorList>
            <person name="Kallberg Y."/>
            <person name="Tangrot J."/>
            <person name="Rosling A."/>
        </authorList>
    </citation>
    <scope>NUCLEOTIDE SEQUENCE</scope>
    <source>
        <strain evidence="2">FL966</strain>
    </source>
</reference>
<dbReference type="EMBL" id="CAJVQA010026368">
    <property type="protein sequence ID" value="CAG8788898.1"/>
    <property type="molecule type" value="Genomic_DNA"/>
</dbReference>
<organism evidence="2 3">
    <name type="scientific">Cetraspora pellucida</name>
    <dbReference type="NCBI Taxonomy" id="1433469"/>
    <lineage>
        <taxon>Eukaryota</taxon>
        <taxon>Fungi</taxon>
        <taxon>Fungi incertae sedis</taxon>
        <taxon>Mucoromycota</taxon>
        <taxon>Glomeromycotina</taxon>
        <taxon>Glomeromycetes</taxon>
        <taxon>Diversisporales</taxon>
        <taxon>Gigasporaceae</taxon>
        <taxon>Cetraspora</taxon>
    </lineage>
</organism>
<evidence type="ECO:0000256" key="1">
    <source>
        <dbReference type="SAM" id="MobiDB-lite"/>
    </source>
</evidence>
<comment type="caution">
    <text evidence="2">The sequence shown here is derived from an EMBL/GenBank/DDBJ whole genome shotgun (WGS) entry which is preliminary data.</text>
</comment>
<sequence length="54" mass="6265">MTEGLLNWLSTKKWTGIKKLSEEEYKQIKQARAETKAVQLENLPSKNENSDNRS</sequence>